<keyword evidence="4" id="KW-0178">Competence</keyword>
<evidence type="ECO:0000256" key="5">
    <source>
        <dbReference type="ARBA" id="ARBA00023288"/>
    </source>
</evidence>
<evidence type="ECO:0000313" key="12">
    <source>
        <dbReference type="Proteomes" id="UP000247078"/>
    </source>
</evidence>
<dbReference type="Pfam" id="PF05952">
    <property type="entry name" value="ComX"/>
    <property type="match status" value="1"/>
</dbReference>
<evidence type="ECO:0000256" key="9">
    <source>
        <dbReference type="ARBA" id="ARBA00030321"/>
    </source>
</evidence>
<dbReference type="GO" id="GO:0030420">
    <property type="term" value="P:establishment of competence for transformation"/>
    <property type="evidence" value="ECO:0007669"/>
    <property type="project" value="UniProtKB-KW"/>
</dbReference>
<evidence type="ECO:0000256" key="6">
    <source>
        <dbReference type="ARBA" id="ARBA00023289"/>
    </source>
</evidence>
<comment type="subcellular location">
    <subcellularLocation>
        <location evidence="1">Secreted</location>
    </subcellularLocation>
</comment>
<keyword evidence="13" id="KW-1185">Reference proteome</keyword>
<dbReference type="EMBL" id="QGTZ01000004">
    <property type="protein sequence ID" value="PWW42189.1"/>
    <property type="molecule type" value="Genomic_DNA"/>
</dbReference>
<evidence type="ECO:0000256" key="2">
    <source>
        <dbReference type="ARBA" id="ARBA00022525"/>
    </source>
</evidence>
<keyword evidence="5" id="KW-0449">Lipoprotein</keyword>
<evidence type="ECO:0000313" key="13">
    <source>
        <dbReference type="Proteomes" id="UP000248827"/>
    </source>
</evidence>
<comment type="caution">
    <text evidence="10">The sequence shown here is derived from an EMBL/GenBank/DDBJ whole genome shotgun (WGS) entry which is preliminary data.</text>
</comment>
<dbReference type="InterPro" id="IPR009233">
    <property type="entry name" value="Competence_ComX_Bacillus"/>
</dbReference>
<keyword evidence="6" id="KW-0636">Prenylation</keyword>
<evidence type="ECO:0000256" key="1">
    <source>
        <dbReference type="ARBA" id="ARBA00004613"/>
    </source>
</evidence>
<reference evidence="10 12" key="1">
    <citation type="submission" date="2018-05" db="EMBL/GenBank/DDBJ databases">
        <title>Freshwater and sediment microbial communities from various areas in North America, analyzing microbe dynamics in response to fracking.</title>
        <authorList>
            <person name="Lamendella R."/>
        </authorList>
    </citation>
    <scope>NUCLEOTIDE SEQUENCE [LARGE SCALE GENOMIC DNA]</scope>
    <source>
        <strain evidence="10 12">DB-3</strain>
        <strain evidence="11 13">NG-13</strain>
    </source>
</reference>
<evidence type="ECO:0000313" key="11">
    <source>
        <dbReference type="EMBL" id="RAI94660.1"/>
    </source>
</evidence>
<evidence type="ECO:0000256" key="8">
    <source>
        <dbReference type="ARBA" id="ARBA00029545"/>
    </source>
</evidence>
<evidence type="ECO:0000313" key="10">
    <source>
        <dbReference type="EMBL" id="PWW42189.1"/>
    </source>
</evidence>
<evidence type="ECO:0000256" key="3">
    <source>
        <dbReference type="ARBA" id="ARBA00023044"/>
    </source>
</evidence>
<sequence length="60" mass="6787">MLKEAIEMLMKEKNACNSLKSGQLLFEGLGEIEHRALLDVFTFRSEGRSITSLQISNWGD</sequence>
<gene>
    <name evidence="11" type="ORF">DET54_107197</name>
    <name evidence="10" type="ORF">DET56_104246</name>
</gene>
<keyword evidence="2" id="KW-0964">Secreted</keyword>
<keyword evidence="3" id="KW-0588">Pheromone</keyword>
<dbReference type="Proteomes" id="UP000247078">
    <property type="component" value="Unassembled WGS sequence"/>
</dbReference>
<evidence type="ECO:0000256" key="4">
    <source>
        <dbReference type="ARBA" id="ARBA00023287"/>
    </source>
</evidence>
<dbReference type="EMBL" id="QLLI01000007">
    <property type="protein sequence ID" value="RAI94660.1"/>
    <property type="molecule type" value="Genomic_DNA"/>
</dbReference>
<evidence type="ECO:0000256" key="7">
    <source>
        <dbReference type="ARBA" id="ARBA00029483"/>
    </source>
</evidence>
<dbReference type="Proteomes" id="UP000248827">
    <property type="component" value="Unassembled WGS sequence"/>
</dbReference>
<dbReference type="OrthoDB" id="2627955at2"/>
<dbReference type="AlphaFoldDB" id="A0A855Y1Y8"/>
<dbReference type="RefSeq" id="WP_109999222.1">
    <property type="nucleotide sequence ID" value="NZ_QGTZ01000004.1"/>
</dbReference>
<comment type="subunit">
    <text evidence="7">Interacts directly with the sensor histidine kinase ComP and stimulates its activity.</text>
</comment>
<organism evidence="10 12">
    <name type="scientific">Paenibacillus pabuli</name>
    <dbReference type="NCBI Taxonomy" id="1472"/>
    <lineage>
        <taxon>Bacteria</taxon>
        <taxon>Bacillati</taxon>
        <taxon>Bacillota</taxon>
        <taxon>Bacilli</taxon>
        <taxon>Bacillales</taxon>
        <taxon>Paenibacillaceae</taxon>
        <taxon>Paenibacillus</taxon>
    </lineage>
</organism>
<dbReference type="GO" id="GO:0005576">
    <property type="term" value="C:extracellular region"/>
    <property type="evidence" value="ECO:0007669"/>
    <property type="project" value="UniProtKB-SubCell"/>
</dbReference>
<dbReference type="GO" id="GO:0005186">
    <property type="term" value="F:pheromone activity"/>
    <property type="evidence" value="ECO:0007669"/>
    <property type="project" value="UniProtKB-KW"/>
</dbReference>
<proteinExistence type="predicted"/>
<protein>
    <recommendedName>
        <fullName evidence="8">ComX pheromone</fullName>
    </recommendedName>
    <alternativeName>
        <fullName evidence="9">Competence pheromone</fullName>
    </alternativeName>
</protein>
<name>A0A855Y1Y8_9BACL</name>
<accession>A0A855Y1Y8</accession>